<evidence type="ECO:0000313" key="6">
    <source>
        <dbReference type="EMBL" id="ACU94834.1"/>
    </source>
</evidence>
<sequence length="269" mass="29393">MGGGMAQIQRNAPLLELENATVRRSGRDILSIEKLTIERGEQVVVLGPNGAGKSTLVKLLTHEIHPLFREKPPVRFCGNPRPVTADIRRLVGVVSMTAQSQITVHLPVIEIVLGGLFGSLGIPARFKPTEGQRAKAHECLCELGIEQLEQHDILTLSTGQARRVLIARALVGDPSIMVLDEPSSGLDPEGAWHVRQSLAAMARAGRSIMLVTHLVEDIQPEMNRVLLVKDGRLVGDGAKVDMITQESLQTLFDVPLQVLRTEDGIYHAW</sequence>
<proteinExistence type="inferred from homology"/>
<dbReference type="KEGG" id="ccu:Ccur_11450"/>
<organism evidence="6 7">
    <name type="scientific">Cryptobacterium curtum (strain ATCC 700683 / DSM 15641 / CCUG 43107 / 12-3)</name>
    <dbReference type="NCBI Taxonomy" id="469378"/>
    <lineage>
        <taxon>Bacteria</taxon>
        <taxon>Bacillati</taxon>
        <taxon>Actinomycetota</taxon>
        <taxon>Coriobacteriia</taxon>
        <taxon>Eggerthellales</taxon>
        <taxon>Eggerthellaceae</taxon>
        <taxon>Cryptobacterium</taxon>
    </lineage>
</organism>
<evidence type="ECO:0000256" key="1">
    <source>
        <dbReference type="ARBA" id="ARBA00005417"/>
    </source>
</evidence>
<dbReference type="PROSITE" id="PS50893">
    <property type="entry name" value="ABC_TRANSPORTER_2"/>
    <property type="match status" value="1"/>
</dbReference>
<dbReference type="GO" id="GO:0016887">
    <property type="term" value="F:ATP hydrolysis activity"/>
    <property type="evidence" value="ECO:0007669"/>
    <property type="project" value="InterPro"/>
</dbReference>
<protein>
    <submittedName>
        <fullName evidence="6">ABC-type molybdenum transport system, ATPase component/photorepair protein PhrA</fullName>
    </submittedName>
</protein>
<dbReference type="InterPro" id="IPR003593">
    <property type="entry name" value="AAA+_ATPase"/>
</dbReference>
<dbReference type="InterPro" id="IPR003439">
    <property type="entry name" value="ABC_transporter-like_ATP-bd"/>
</dbReference>
<dbReference type="Proteomes" id="UP000000954">
    <property type="component" value="Chromosome"/>
</dbReference>
<reference evidence="6 7" key="1">
    <citation type="journal article" date="2009" name="Stand. Genomic Sci.">
        <title>Complete genome sequence of Cryptobacterium curtum type strain (12-3).</title>
        <authorList>
            <person name="Mavrommatis K."/>
            <person name="Pukall R."/>
            <person name="Rohde C."/>
            <person name="Chen F."/>
            <person name="Sims D."/>
            <person name="Brettin T."/>
            <person name="Kuske C."/>
            <person name="Detter J.C."/>
            <person name="Han C."/>
            <person name="Lapidus A."/>
            <person name="Copeland A."/>
            <person name="Glavina Del Rio T."/>
            <person name="Nolan M."/>
            <person name="Lucas S."/>
            <person name="Tice H."/>
            <person name="Cheng J.F."/>
            <person name="Bruce D."/>
            <person name="Goodwin L."/>
            <person name="Pitluck S."/>
            <person name="Ovchinnikova G."/>
            <person name="Pati A."/>
            <person name="Ivanova N."/>
            <person name="Chen A."/>
            <person name="Palaniappan K."/>
            <person name="Chain P."/>
            <person name="D'haeseleer P."/>
            <person name="Goker M."/>
            <person name="Bristow J."/>
            <person name="Eisen J.A."/>
            <person name="Markowitz V."/>
            <person name="Hugenholtz P."/>
            <person name="Rohde M."/>
            <person name="Klenk H.P."/>
            <person name="Kyrpides N.C."/>
        </authorList>
    </citation>
    <scope>NUCLEOTIDE SEQUENCE [LARGE SCALE GENOMIC DNA]</scope>
    <source>
        <strain evidence="7">ATCC 700683 / DSM 15641 / 12-3</strain>
    </source>
</reference>
<dbReference type="SUPFAM" id="SSF52540">
    <property type="entry name" value="P-loop containing nucleoside triphosphate hydrolases"/>
    <property type="match status" value="1"/>
</dbReference>
<name>C7MPJ4_CRYCD</name>
<evidence type="ECO:0000256" key="4">
    <source>
        <dbReference type="ARBA" id="ARBA00022840"/>
    </source>
</evidence>
<dbReference type="EMBL" id="CP001682">
    <property type="protein sequence ID" value="ACU94834.1"/>
    <property type="molecule type" value="Genomic_DNA"/>
</dbReference>
<evidence type="ECO:0000256" key="3">
    <source>
        <dbReference type="ARBA" id="ARBA00022741"/>
    </source>
</evidence>
<keyword evidence="2" id="KW-0813">Transport</keyword>
<evidence type="ECO:0000313" key="7">
    <source>
        <dbReference type="Proteomes" id="UP000000954"/>
    </source>
</evidence>
<dbReference type="eggNOG" id="COG1119">
    <property type="taxonomic scope" value="Bacteria"/>
</dbReference>
<comment type="similarity">
    <text evidence="1">Belongs to the ABC transporter superfamily.</text>
</comment>
<dbReference type="HOGENOM" id="CLU_000604_1_11_11"/>
<evidence type="ECO:0000256" key="2">
    <source>
        <dbReference type="ARBA" id="ARBA00022448"/>
    </source>
</evidence>
<gene>
    <name evidence="6" type="ordered locus">Ccur_11450</name>
</gene>
<keyword evidence="4" id="KW-0067">ATP-binding</keyword>
<dbReference type="PANTHER" id="PTHR42734">
    <property type="entry name" value="METAL TRANSPORT SYSTEM ATP-BINDING PROTEIN TM_0124-RELATED"/>
    <property type="match status" value="1"/>
</dbReference>
<dbReference type="GO" id="GO:0005524">
    <property type="term" value="F:ATP binding"/>
    <property type="evidence" value="ECO:0007669"/>
    <property type="project" value="UniProtKB-KW"/>
</dbReference>
<dbReference type="InterPro" id="IPR050153">
    <property type="entry name" value="Metal_Ion_Import_ABC"/>
</dbReference>
<dbReference type="Pfam" id="PF00005">
    <property type="entry name" value="ABC_tran"/>
    <property type="match status" value="1"/>
</dbReference>
<dbReference type="InterPro" id="IPR027417">
    <property type="entry name" value="P-loop_NTPase"/>
</dbReference>
<dbReference type="AlphaFoldDB" id="C7MPJ4"/>
<dbReference type="STRING" id="469378.Ccur_11450"/>
<dbReference type="Gene3D" id="3.40.50.300">
    <property type="entry name" value="P-loop containing nucleotide triphosphate hydrolases"/>
    <property type="match status" value="1"/>
</dbReference>
<accession>C7MPJ4</accession>
<dbReference type="SMART" id="SM00382">
    <property type="entry name" value="AAA"/>
    <property type="match status" value="1"/>
</dbReference>
<keyword evidence="7" id="KW-1185">Reference proteome</keyword>
<keyword evidence="3" id="KW-0547">Nucleotide-binding</keyword>
<feature type="domain" description="ABC transporter" evidence="5">
    <location>
        <begin position="15"/>
        <end position="255"/>
    </location>
</feature>
<dbReference type="PANTHER" id="PTHR42734:SF17">
    <property type="entry name" value="METAL TRANSPORT SYSTEM ATP-BINDING PROTEIN TM_0124-RELATED"/>
    <property type="match status" value="1"/>
</dbReference>
<evidence type="ECO:0000259" key="5">
    <source>
        <dbReference type="PROSITE" id="PS50893"/>
    </source>
</evidence>